<feature type="transmembrane region" description="Helical" evidence="5">
    <location>
        <begin position="5"/>
        <end position="22"/>
    </location>
</feature>
<dbReference type="PANTHER" id="PTHR22911">
    <property type="entry name" value="ACYL-MALONYL CONDENSING ENZYME-RELATED"/>
    <property type="match status" value="1"/>
</dbReference>
<feature type="transmembrane region" description="Helical" evidence="5">
    <location>
        <begin position="34"/>
        <end position="52"/>
    </location>
</feature>
<dbReference type="RefSeq" id="WP_242610723.1">
    <property type="nucleotide sequence ID" value="NZ_SGXE01000002.1"/>
</dbReference>
<keyword evidence="2 5" id="KW-0812">Transmembrane</keyword>
<name>A0A4Q7P2A0_9FLAO</name>
<comment type="subcellular location">
    <subcellularLocation>
        <location evidence="1">Membrane</location>
        <topology evidence="1">Multi-pass membrane protein</topology>
    </subcellularLocation>
</comment>
<dbReference type="Pfam" id="PF00892">
    <property type="entry name" value="EamA"/>
    <property type="match status" value="2"/>
</dbReference>
<protein>
    <submittedName>
        <fullName evidence="7">EamA domain-containing membrane protein RarD</fullName>
    </submittedName>
</protein>
<feature type="transmembrane region" description="Helical" evidence="5">
    <location>
        <begin position="172"/>
        <end position="192"/>
    </location>
</feature>
<evidence type="ECO:0000256" key="3">
    <source>
        <dbReference type="ARBA" id="ARBA00022989"/>
    </source>
</evidence>
<comment type="caution">
    <text evidence="7">The sequence shown here is derived from an EMBL/GenBank/DDBJ whole genome shotgun (WGS) entry which is preliminary data.</text>
</comment>
<evidence type="ECO:0000259" key="6">
    <source>
        <dbReference type="Pfam" id="PF00892"/>
    </source>
</evidence>
<keyword evidence="4 5" id="KW-0472">Membrane</keyword>
<keyword evidence="8" id="KW-1185">Reference proteome</keyword>
<evidence type="ECO:0000313" key="8">
    <source>
        <dbReference type="Proteomes" id="UP000292262"/>
    </source>
</evidence>
<evidence type="ECO:0000313" key="7">
    <source>
        <dbReference type="EMBL" id="RZS93885.1"/>
    </source>
</evidence>
<feature type="transmembrane region" description="Helical" evidence="5">
    <location>
        <begin position="64"/>
        <end position="85"/>
    </location>
</feature>
<gene>
    <name evidence="7" type="ORF">EV197_2466</name>
</gene>
<dbReference type="InterPro" id="IPR000620">
    <property type="entry name" value="EamA_dom"/>
</dbReference>
<sequence>MKKAIYYMLISAVCFTAMNIILKSLDHFSGPQLVLFRALGSLFFTIPFLWYHKIPVFGIQKGLLIARGFAGVTSMGLFFVSISYLPVGSAVSLRYISPIFATVFAVFLLKEKVKPIQWLFFVIAFIGVLLAKGFNPQIEGLGLVLVLLSSVFSGIVYVIINKIGHRDHPVVIVNYFMCISVLVGGTLAIFNWQTPKDFEWLILLSLGFFGYFGQLFMTKAFQSQATNKVVALKYVEVVITLVAGVLLFGDSYPWLSLVGIALILLGLVLNIWFGKRKAVYKKR</sequence>
<feature type="transmembrane region" description="Helical" evidence="5">
    <location>
        <begin position="91"/>
        <end position="109"/>
    </location>
</feature>
<feature type="transmembrane region" description="Helical" evidence="5">
    <location>
        <begin position="116"/>
        <end position="134"/>
    </location>
</feature>
<evidence type="ECO:0000256" key="2">
    <source>
        <dbReference type="ARBA" id="ARBA00022692"/>
    </source>
</evidence>
<feature type="domain" description="EamA" evidence="6">
    <location>
        <begin position="141"/>
        <end position="271"/>
    </location>
</feature>
<evidence type="ECO:0000256" key="4">
    <source>
        <dbReference type="ARBA" id="ARBA00023136"/>
    </source>
</evidence>
<dbReference type="SUPFAM" id="SSF103481">
    <property type="entry name" value="Multidrug resistance efflux transporter EmrE"/>
    <property type="match status" value="2"/>
</dbReference>
<feature type="transmembrane region" description="Helical" evidence="5">
    <location>
        <begin position="198"/>
        <end position="217"/>
    </location>
</feature>
<dbReference type="Proteomes" id="UP000292262">
    <property type="component" value="Unassembled WGS sequence"/>
</dbReference>
<dbReference type="PANTHER" id="PTHR22911:SF6">
    <property type="entry name" value="SOLUTE CARRIER FAMILY 35 MEMBER G1"/>
    <property type="match status" value="1"/>
</dbReference>
<keyword evidence="3 5" id="KW-1133">Transmembrane helix</keyword>
<feature type="transmembrane region" description="Helical" evidence="5">
    <location>
        <begin position="254"/>
        <end position="273"/>
    </location>
</feature>
<dbReference type="AlphaFoldDB" id="A0A4Q7P2A0"/>
<organism evidence="7 8">
    <name type="scientific">Aquimarina brevivitae</name>
    <dbReference type="NCBI Taxonomy" id="323412"/>
    <lineage>
        <taxon>Bacteria</taxon>
        <taxon>Pseudomonadati</taxon>
        <taxon>Bacteroidota</taxon>
        <taxon>Flavobacteriia</taxon>
        <taxon>Flavobacteriales</taxon>
        <taxon>Flavobacteriaceae</taxon>
        <taxon>Aquimarina</taxon>
    </lineage>
</organism>
<feature type="transmembrane region" description="Helical" evidence="5">
    <location>
        <begin position="140"/>
        <end position="160"/>
    </location>
</feature>
<feature type="transmembrane region" description="Helical" evidence="5">
    <location>
        <begin position="229"/>
        <end position="248"/>
    </location>
</feature>
<reference evidence="7 8" key="1">
    <citation type="submission" date="2019-02" db="EMBL/GenBank/DDBJ databases">
        <title>Genomic Encyclopedia of Type Strains, Phase IV (KMG-IV): sequencing the most valuable type-strain genomes for metagenomic binning, comparative biology and taxonomic classification.</title>
        <authorList>
            <person name="Goeker M."/>
        </authorList>
    </citation>
    <scope>NUCLEOTIDE SEQUENCE [LARGE SCALE GENOMIC DNA]</scope>
    <source>
        <strain evidence="7 8">DSM 17196</strain>
    </source>
</reference>
<accession>A0A4Q7P2A0</accession>
<proteinExistence type="predicted"/>
<dbReference type="GO" id="GO:0016020">
    <property type="term" value="C:membrane"/>
    <property type="evidence" value="ECO:0007669"/>
    <property type="project" value="UniProtKB-SubCell"/>
</dbReference>
<feature type="domain" description="EamA" evidence="6">
    <location>
        <begin position="3"/>
        <end position="130"/>
    </location>
</feature>
<evidence type="ECO:0000256" key="1">
    <source>
        <dbReference type="ARBA" id="ARBA00004141"/>
    </source>
</evidence>
<evidence type="ECO:0000256" key="5">
    <source>
        <dbReference type="SAM" id="Phobius"/>
    </source>
</evidence>
<dbReference type="EMBL" id="SGXE01000002">
    <property type="protein sequence ID" value="RZS93885.1"/>
    <property type="molecule type" value="Genomic_DNA"/>
</dbReference>
<dbReference type="Gene3D" id="1.10.3730.20">
    <property type="match status" value="1"/>
</dbReference>
<dbReference type="InterPro" id="IPR037185">
    <property type="entry name" value="EmrE-like"/>
</dbReference>